<sequence>MKKTVIIGATTNPSRTAFIAAGMFSEYKIPFVPVGIKQGEVFGEDILDLRSKPEIGDVHTVTLYIGPKNQPEWYEYILSLKPKRIIFNTGTENPEFIKMVEDKGIEATVSCNLVLLRTGQF</sequence>
<dbReference type="OrthoDB" id="708726at2"/>
<name>A0A1N7NRK9_9BACT</name>
<gene>
    <name evidence="2" type="ORF">SAMN05421761_111102</name>
</gene>
<keyword evidence="3" id="KW-1185">Reference proteome</keyword>
<protein>
    <recommendedName>
        <fullName evidence="1">CoA-binding domain-containing protein</fullName>
    </recommendedName>
</protein>
<feature type="domain" description="CoA-binding" evidence="1">
    <location>
        <begin position="2"/>
        <end position="115"/>
    </location>
</feature>
<dbReference type="Proteomes" id="UP000186026">
    <property type="component" value="Unassembled WGS sequence"/>
</dbReference>
<accession>A0A1N7NRK9</accession>
<dbReference type="InterPro" id="IPR003781">
    <property type="entry name" value="CoA-bd"/>
</dbReference>
<dbReference type="AlphaFoldDB" id="A0A1N7NRK9"/>
<dbReference type="Pfam" id="PF13380">
    <property type="entry name" value="CoA_binding_2"/>
    <property type="match status" value="1"/>
</dbReference>
<dbReference type="STRING" id="529505.SAMN05421761_111102"/>
<dbReference type="EMBL" id="FTOP01000011">
    <property type="protein sequence ID" value="SIT01023.1"/>
    <property type="molecule type" value="Genomic_DNA"/>
</dbReference>
<dbReference type="SUPFAM" id="SSF51735">
    <property type="entry name" value="NAD(P)-binding Rossmann-fold domains"/>
    <property type="match status" value="1"/>
</dbReference>
<proteinExistence type="predicted"/>
<evidence type="ECO:0000313" key="3">
    <source>
        <dbReference type="Proteomes" id="UP000186026"/>
    </source>
</evidence>
<dbReference type="InterPro" id="IPR036291">
    <property type="entry name" value="NAD(P)-bd_dom_sf"/>
</dbReference>
<reference evidence="3" key="1">
    <citation type="submission" date="2017-01" db="EMBL/GenBank/DDBJ databases">
        <authorList>
            <person name="Varghese N."/>
            <person name="Submissions S."/>
        </authorList>
    </citation>
    <scope>NUCLEOTIDE SEQUENCE [LARGE SCALE GENOMIC DNA]</scope>
    <source>
        <strain evidence="3">DSM 46698</strain>
    </source>
</reference>
<dbReference type="RefSeq" id="WP_076502061.1">
    <property type="nucleotide sequence ID" value="NZ_FTOP01000011.1"/>
</dbReference>
<evidence type="ECO:0000259" key="1">
    <source>
        <dbReference type="Pfam" id="PF13380"/>
    </source>
</evidence>
<evidence type="ECO:0000313" key="2">
    <source>
        <dbReference type="EMBL" id="SIT01023.1"/>
    </source>
</evidence>
<dbReference type="Gene3D" id="3.40.50.720">
    <property type="entry name" value="NAD(P)-binding Rossmann-like Domain"/>
    <property type="match status" value="1"/>
</dbReference>
<organism evidence="2 3">
    <name type="scientific">Belliella pelovolcani</name>
    <dbReference type="NCBI Taxonomy" id="529505"/>
    <lineage>
        <taxon>Bacteria</taxon>
        <taxon>Pseudomonadati</taxon>
        <taxon>Bacteroidota</taxon>
        <taxon>Cytophagia</taxon>
        <taxon>Cytophagales</taxon>
        <taxon>Cyclobacteriaceae</taxon>
        <taxon>Belliella</taxon>
    </lineage>
</organism>